<keyword evidence="2" id="KW-1185">Reference proteome</keyword>
<comment type="caution">
    <text evidence="1">The sequence shown here is derived from an EMBL/GenBank/DDBJ whole genome shotgun (WGS) entry which is preliminary data.</text>
</comment>
<evidence type="ECO:0000313" key="1">
    <source>
        <dbReference type="EMBL" id="PTE15963.1"/>
    </source>
</evidence>
<organism evidence="1 2">
    <name type="scientific">Fuscovulum blasticum DSM 2131</name>
    <dbReference type="NCBI Taxonomy" id="1188250"/>
    <lineage>
        <taxon>Bacteria</taxon>
        <taxon>Pseudomonadati</taxon>
        <taxon>Pseudomonadota</taxon>
        <taxon>Alphaproteobacteria</taxon>
        <taxon>Rhodobacterales</taxon>
        <taxon>Paracoccaceae</taxon>
        <taxon>Pseudogemmobacter</taxon>
    </lineage>
</organism>
<protein>
    <recommendedName>
        <fullName evidence="3">Helix-turn-helix domain-containing protein</fullName>
    </recommendedName>
</protein>
<accession>A0A2T4JDQ0</accession>
<sequence>MGRQLGHIKAARLDAPRLQKVLALLADGKPHTTRDIVRKARVMAVNACIAELRQHGAEITCVRQAAPNGDGWRWYYTLTKAP</sequence>
<evidence type="ECO:0008006" key="3">
    <source>
        <dbReference type="Google" id="ProtNLM"/>
    </source>
</evidence>
<reference evidence="1 2" key="1">
    <citation type="submission" date="2018-03" db="EMBL/GenBank/DDBJ databases">
        <title>Rhodobacter blasticus.</title>
        <authorList>
            <person name="Meyer T.E."/>
            <person name="Miller S."/>
            <person name="Lodha T."/>
            <person name="Gandham S."/>
            <person name="Chintalapati S."/>
            <person name="Chintalapati V.R."/>
        </authorList>
    </citation>
    <scope>NUCLEOTIDE SEQUENCE [LARGE SCALE GENOMIC DNA]</scope>
    <source>
        <strain evidence="1 2">DSM 2131</strain>
    </source>
</reference>
<name>A0A2T4JDQ0_FUSBL</name>
<dbReference type="RefSeq" id="WP_107671972.1">
    <property type="nucleotide sequence ID" value="NZ_PZKE01000002.1"/>
</dbReference>
<dbReference type="EMBL" id="PZKE01000002">
    <property type="protein sequence ID" value="PTE15963.1"/>
    <property type="molecule type" value="Genomic_DNA"/>
</dbReference>
<gene>
    <name evidence="1" type="ORF">C5F44_02685</name>
</gene>
<dbReference type="Proteomes" id="UP000241362">
    <property type="component" value="Unassembled WGS sequence"/>
</dbReference>
<proteinExistence type="predicted"/>
<dbReference type="AlphaFoldDB" id="A0A2T4JDQ0"/>
<evidence type="ECO:0000313" key="2">
    <source>
        <dbReference type="Proteomes" id="UP000241362"/>
    </source>
</evidence>